<dbReference type="GO" id="GO:0006506">
    <property type="term" value="P:GPI anchor biosynthetic process"/>
    <property type="evidence" value="ECO:0007669"/>
    <property type="project" value="TreeGrafter"/>
</dbReference>
<dbReference type="VEuPathDB" id="AmoebaDB:FDP41_001094"/>
<sequence length="179" mass="20931">MSSSQSDKTKHNAIPSSSSIVKRTHSEIYGFVGWTVTFAILFLYFVYSFVPEIWLHKIGIAYYPDKYWAMSIPAFLCMIWMAGFFLNYFYLHYSAYPLDDIRCIQDEKTNYLTRQDIVIGTYSAEADQENSKNSKKKNYSQHHLIDHTQADEIILDEYPTVPIVRDIPLDLVNELLFEN</sequence>
<dbReference type="GeneID" id="68108312"/>
<dbReference type="VEuPathDB" id="AmoebaDB:NF0012650"/>
<evidence type="ECO:0000256" key="5">
    <source>
        <dbReference type="SAM" id="Phobius"/>
    </source>
</evidence>
<dbReference type="OrthoDB" id="690928at2759"/>
<keyword evidence="8" id="KW-1185">Reference proteome</keyword>
<dbReference type="RefSeq" id="XP_044564654.1">
    <property type="nucleotide sequence ID" value="XM_044701292.1"/>
</dbReference>
<dbReference type="PANTHER" id="PTHR46346">
    <property type="entry name" value="PHOSPHATIDYLINOSITOL N-ACETYLGLUCOSAMINYLTRANSFERASE SUBUNIT P"/>
    <property type="match status" value="1"/>
</dbReference>
<keyword evidence="3 5" id="KW-1133">Transmembrane helix</keyword>
<gene>
    <name evidence="7" type="ORF">FDP41_001094</name>
</gene>
<dbReference type="VEuPathDB" id="AmoebaDB:NfTy_049420"/>
<evidence type="ECO:0000256" key="2">
    <source>
        <dbReference type="ARBA" id="ARBA00022692"/>
    </source>
</evidence>
<evidence type="ECO:0000256" key="1">
    <source>
        <dbReference type="ARBA" id="ARBA00004141"/>
    </source>
</evidence>
<dbReference type="OMA" id="RTIVDSH"/>
<accession>A0A6A5BZE7</accession>
<name>A0A6A5BZE7_NAEFO</name>
<dbReference type="GO" id="GO:0016020">
    <property type="term" value="C:membrane"/>
    <property type="evidence" value="ECO:0007669"/>
    <property type="project" value="UniProtKB-SubCell"/>
</dbReference>
<proteinExistence type="predicted"/>
<evidence type="ECO:0000313" key="7">
    <source>
        <dbReference type="EMBL" id="KAF0979941.1"/>
    </source>
</evidence>
<reference evidence="7 8" key="1">
    <citation type="journal article" date="2019" name="Sci. Rep.">
        <title>Nanopore sequencing improves the draft genome of the human pathogenic amoeba Naegleria fowleri.</title>
        <authorList>
            <person name="Liechti N."/>
            <person name="Schurch N."/>
            <person name="Bruggmann R."/>
            <person name="Wittwer M."/>
        </authorList>
    </citation>
    <scope>NUCLEOTIDE SEQUENCE [LARGE SCALE GENOMIC DNA]</scope>
    <source>
        <strain evidence="7 8">ATCC 30894</strain>
    </source>
</reference>
<feature type="transmembrane region" description="Helical" evidence="5">
    <location>
        <begin position="28"/>
        <end position="47"/>
    </location>
</feature>
<dbReference type="Pfam" id="PF08510">
    <property type="entry name" value="PIG-P"/>
    <property type="match status" value="1"/>
</dbReference>
<protein>
    <recommendedName>
        <fullName evidence="6">PIG-P domain-containing protein</fullName>
    </recommendedName>
</protein>
<dbReference type="EMBL" id="VFQX01000022">
    <property type="protein sequence ID" value="KAF0979941.1"/>
    <property type="molecule type" value="Genomic_DNA"/>
</dbReference>
<feature type="domain" description="PIG-P" evidence="6">
    <location>
        <begin position="26"/>
        <end position="177"/>
    </location>
</feature>
<dbReference type="GO" id="GO:0005783">
    <property type="term" value="C:endoplasmic reticulum"/>
    <property type="evidence" value="ECO:0007669"/>
    <property type="project" value="TreeGrafter"/>
</dbReference>
<evidence type="ECO:0000259" key="6">
    <source>
        <dbReference type="Pfam" id="PF08510"/>
    </source>
</evidence>
<dbReference type="Proteomes" id="UP000444721">
    <property type="component" value="Unassembled WGS sequence"/>
</dbReference>
<comment type="subcellular location">
    <subcellularLocation>
        <location evidence="1">Membrane</location>
        <topology evidence="1">Multi-pass membrane protein</topology>
    </subcellularLocation>
</comment>
<dbReference type="InterPro" id="IPR052263">
    <property type="entry name" value="GPI_Anchor_Biosynth"/>
</dbReference>
<keyword evidence="2 5" id="KW-0812">Transmembrane</keyword>
<evidence type="ECO:0000313" key="8">
    <source>
        <dbReference type="Proteomes" id="UP000444721"/>
    </source>
</evidence>
<dbReference type="PANTHER" id="PTHR46346:SF1">
    <property type="entry name" value="PHOSPHATIDYLINOSITOL N-ACETYLGLUCOSAMINYLTRANSFERASE SUBUNIT P"/>
    <property type="match status" value="1"/>
</dbReference>
<comment type="caution">
    <text evidence="7">The sequence shown here is derived from an EMBL/GenBank/DDBJ whole genome shotgun (WGS) entry which is preliminary data.</text>
</comment>
<dbReference type="AlphaFoldDB" id="A0A6A5BZE7"/>
<dbReference type="InterPro" id="IPR013717">
    <property type="entry name" value="PIG-P"/>
</dbReference>
<keyword evidence="4 5" id="KW-0472">Membrane</keyword>
<organism evidence="7 8">
    <name type="scientific">Naegleria fowleri</name>
    <name type="common">Brain eating amoeba</name>
    <dbReference type="NCBI Taxonomy" id="5763"/>
    <lineage>
        <taxon>Eukaryota</taxon>
        <taxon>Discoba</taxon>
        <taxon>Heterolobosea</taxon>
        <taxon>Tetramitia</taxon>
        <taxon>Eutetramitia</taxon>
        <taxon>Vahlkampfiidae</taxon>
        <taxon>Naegleria</taxon>
    </lineage>
</organism>
<evidence type="ECO:0000256" key="4">
    <source>
        <dbReference type="ARBA" id="ARBA00023136"/>
    </source>
</evidence>
<feature type="transmembrane region" description="Helical" evidence="5">
    <location>
        <begin position="67"/>
        <end position="91"/>
    </location>
</feature>
<evidence type="ECO:0000256" key="3">
    <source>
        <dbReference type="ARBA" id="ARBA00022989"/>
    </source>
</evidence>